<dbReference type="Gene3D" id="3.40.50.880">
    <property type="match status" value="1"/>
</dbReference>
<dbReference type="SUPFAM" id="SSF52317">
    <property type="entry name" value="Class I glutamine amidotransferase-like"/>
    <property type="match status" value="1"/>
</dbReference>
<dbReference type="Pfam" id="PF17124">
    <property type="entry name" value="ThiJ_like"/>
    <property type="match status" value="1"/>
</dbReference>
<dbReference type="PANTHER" id="PTHR43068">
    <property type="entry name" value="SLR1854 PROTEIN"/>
    <property type="match status" value="1"/>
</dbReference>
<keyword evidence="2" id="KW-1185">Reference proteome</keyword>
<dbReference type="InterPro" id="IPR032633">
    <property type="entry name" value="ThiJ-like"/>
</dbReference>
<gene>
    <name evidence="1" type="ORF">GJ700_01350</name>
</gene>
<organism evidence="1 2">
    <name type="scientific">Pseudoduganella rivuli</name>
    <dbReference type="NCBI Taxonomy" id="2666085"/>
    <lineage>
        <taxon>Bacteria</taxon>
        <taxon>Pseudomonadati</taxon>
        <taxon>Pseudomonadota</taxon>
        <taxon>Betaproteobacteria</taxon>
        <taxon>Burkholderiales</taxon>
        <taxon>Oxalobacteraceae</taxon>
        <taxon>Telluria group</taxon>
        <taxon>Pseudoduganella</taxon>
    </lineage>
</organism>
<dbReference type="RefSeq" id="WP_154370847.1">
    <property type="nucleotide sequence ID" value="NZ_WKJJ01000001.1"/>
</dbReference>
<name>A0A7X2LQQ0_9BURK</name>
<dbReference type="PANTHER" id="PTHR43068:SF1">
    <property type="entry name" value="SLR1854 PROTEIN"/>
    <property type="match status" value="1"/>
</dbReference>
<accession>A0A7X2LQQ0</accession>
<dbReference type="AlphaFoldDB" id="A0A7X2LQQ0"/>
<dbReference type="EMBL" id="WKJJ01000001">
    <property type="protein sequence ID" value="MRV70366.1"/>
    <property type="molecule type" value="Genomic_DNA"/>
</dbReference>
<sequence length="297" mass="33590">MRTLNILIPLPSTDFDPTEAALSWQILRDAGHAVHFATPDGRRAHADPVMISGRGLDPWGWIPGLNQLRLIGLFLRADRFGRQAYHAMEHDVHFRHPKRYDELRVGDYDGLLLPGGHAPGMKAYLENPVLQAFVADYFDHKDAQGRHKPVAAVCHGVVLAARSVSKVTGKSVLHGRKTTALTWKLEKSAWDLTRLFARFWDPGYYRTYGEAKGEPAGYRSVEQEIKRALAGEADFIDVPRDAPHHFRKTSGLVRDRRGDDRAAWVVRDRNYLSARWPGDVHSFATQFAGMLEQYYAP</sequence>
<protein>
    <submittedName>
        <fullName evidence="1">ThiJ/pfpI-family protein</fullName>
    </submittedName>
</protein>
<evidence type="ECO:0000313" key="2">
    <source>
        <dbReference type="Proteomes" id="UP000446768"/>
    </source>
</evidence>
<evidence type="ECO:0000313" key="1">
    <source>
        <dbReference type="EMBL" id="MRV70366.1"/>
    </source>
</evidence>
<reference evidence="1 2" key="1">
    <citation type="submission" date="2019-11" db="EMBL/GenBank/DDBJ databases">
        <title>Novel species isolated from a subtropical stream in China.</title>
        <authorList>
            <person name="Lu H."/>
        </authorList>
    </citation>
    <scope>NUCLEOTIDE SEQUENCE [LARGE SCALE GENOMIC DNA]</scope>
    <source>
        <strain evidence="1 2">FT92W</strain>
    </source>
</reference>
<dbReference type="InterPro" id="IPR029062">
    <property type="entry name" value="Class_I_gatase-like"/>
</dbReference>
<dbReference type="Proteomes" id="UP000446768">
    <property type="component" value="Unassembled WGS sequence"/>
</dbReference>
<comment type="caution">
    <text evidence="1">The sequence shown here is derived from an EMBL/GenBank/DDBJ whole genome shotgun (WGS) entry which is preliminary data.</text>
</comment>
<proteinExistence type="predicted"/>